<evidence type="ECO:0000313" key="15">
    <source>
        <dbReference type="Proteomes" id="UP000650081"/>
    </source>
</evidence>
<accession>A0A923PM69</accession>
<dbReference type="GO" id="GO:0051539">
    <property type="term" value="F:4 iron, 4 sulfur cluster binding"/>
    <property type="evidence" value="ECO:0007669"/>
    <property type="project" value="UniProtKB-UniRule"/>
</dbReference>
<evidence type="ECO:0000259" key="12">
    <source>
        <dbReference type="Pfam" id="PF03313"/>
    </source>
</evidence>
<dbReference type="RefSeq" id="WP_187468025.1">
    <property type="nucleotide sequence ID" value="NZ_JACSIT010000143.1"/>
</dbReference>
<dbReference type="InterPro" id="IPR029009">
    <property type="entry name" value="ASB_dom_sf"/>
</dbReference>
<dbReference type="Proteomes" id="UP000650081">
    <property type="component" value="Unassembled WGS sequence"/>
</dbReference>
<dbReference type="GO" id="GO:0046872">
    <property type="term" value="F:metal ion binding"/>
    <property type="evidence" value="ECO:0007669"/>
    <property type="project" value="UniProtKB-KW"/>
</dbReference>
<reference evidence="14" key="1">
    <citation type="submission" date="2020-08" db="EMBL/GenBank/DDBJ databases">
        <title>Lewinella bacteria from marine environments.</title>
        <authorList>
            <person name="Zhong Y."/>
        </authorList>
    </citation>
    <scope>NUCLEOTIDE SEQUENCE</scope>
    <source>
        <strain evidence="14">KCTC 42187</strain>
    </source>
</reference>
<comment type="cofactor">
    <cofactor evidence="1 11">
        <name>[4Fe-4S] cluster</name>
        <dbReference type="ChEBI" id="CHEBI:49883"/>
    </cofactor>
</comment>
<comment type="catalytic activity">
    <reaction evidence="10 11">
        <text>L-serine = pyruvate + NH4(+)</text>
        <dbReference type="Rhea" id="RHEA:19169"/>
        <dbReference type="ChEBI" id="CHEBI:15361"/>
        <dbReference type="ChEBI" id="CHEBI:28938"/>
        <dbReference type="ChEBI" id="CHEBI:33384"/>
        <dbReference type="EC" id="4.3.1.17"/>
    </reaction>
</comment>
<gene>
    <name evidence="14" type="ORF">H9S92_17655</name>
</gene>
<proteinExistence type="inferred from homology"/>
<feature type="domain" description="Serine dehydratase-like alpha subunit" evidence="12">
    <location>
        <begin position="179"/>
        <end position="456"/>
    </location>
</feature>
<name>A0A923PM69_9BACT</name>
<evidence type="ECO:0000256" key="1">
    <source>
        <dbReference type="ARBA" id="ARBA00001966"/>
    </source>
</evidence>
<keyword evidence="6 11" id="KW-0479">Metal-binding</keyword>
<dbReference type="PANTHER" id="PTHR30182">
    <property type="entry name" value="L-SERINE DEHYDRATASE"/>
    <property type="match status" value="1"/>
</dbReference>
<keyword evidence="4 11" id="KW-0312">Gluconeogenesis</keyword>
<evidence type="ECO:0000256" key="7">
    <source>
        <dbReference type="ARBA" id="ARBA00023004"/>
    </source>
</evidence>
<keyword evidence="15" id="KW-1185">Reference proteome</keyword>
<evidence type="ECO:0000256" key="6">
    <source>
        <dbReference type="ARBA" id="ARBA00022723"/>
    </source>
</evidence>
<dbReference type="Pfam" id="PF03315">
    <property type="entry name" value="SDH_beta"/>
    <property type="match status" value="1"/>
</dbReference>
<dbReference type="GO" id="GO:0003941">
    <property type="term" value="F:L-serine ammonia-lyase activity"/>
    <property type="evidence" value="ECO:0007669"/>
    <property type="project" value="UniProtKB-UniRule"/>
</dbReference>
<feature type="domain" description="Serine dehydratase beta chain" evidence="13">
    <location>
        <begin position="5"/>
        <end position="149"/>
    </location>
</feature>
<dbReference type="Gene3D" id="3.30.1330.90">
    <property type="entry name" value="D-3-phosphoglycerate dehydrogenase, domain 3"/>
    <property type="match status" value="1"/>
</dbReference>
<dbReference type="AlphaFoldDB" id="A0A923PM69"/>
<evidence type="ECO:0000256" key="4">
    <source>
        <dbReference type="ARBA" id="ARBA00022432"/>
    </source>
</evidence>
<dbReference type="GO" id="GO:0006094">
    <property type="term" value="P:gluconeogenesis"/>
    <property type="evidence" value="ECO:0007669"/>
    <property type="project" value="UniProtKB-KW"/>
</dbReference>
<dbReference type="InterPro" id="IPR051318">
    <property type="entry name" value="Fe-S_L-Ser"/>
</dbReference>
<keyword evidence="8 11" id="KW-0411">Iron-sulfur</keyword>
<evidence type="ECO:0000256" key="9">
    <source>
        <dbReference type="ARBA" id="ARBA00023239"/>
    </source>
</evidence>
<dbReference type="EC" id="4.3.1.17" evidence="11"/>
<evidence type="ECO:0000259" key="13">
    <source>
        <dbReference type="Pfam" id="PF03315"/>
    </source>
</evidence>
<comment type="caution">
    <text evidence="14">The sequence shown here is derived from an EMBL/GenBank/DDBJ whole genome shotgun (WGS) entry which is preliminary data.</text>
</comment>
<dbReference type="PANTHER" id="PTHR30182:SF1">
    <property type="entry name" value="L-SERINE DEHYDRATASE 1"/>
    <property type="match status" value="1"/>
</dbReference>
<dbReference type="EMBL" id="JACSIT010000143">
    <property type="protein sequence ID" value="MBC6995999.1"/>
    <property type="molecule type" value="Genomic_DNA"/>
</dbReference>
<dbReference type="SUPFAM" id="SSF143548">
    <property type="entry name" value="Serine metabolism enzymes domain"/>
    <property type="match status" value="1"/>
</dbReference>
<comment type="similarity">
    <text evidence="3 11">Belongs to the iron-sulfur dependent L-serine dehydratase family.</text>
</comment>
<dbReference type="InterPro" id="IPR005131">
    <property type="entry name" value="Ser_deHydtase_bsu"/>
</dbReference>
<evidence type="ECO:0000256" key="10">
    <source>
        <dbReference type="ARBA" id="ARBA00049406"/>
    </source>
</evidence>
<comment type="pathway">
    <text evidence="2">Carbohydrate biosynthesis; gluconeogenesis.</text>
</comment>
<sequence>MPAISVFDIFKIGVGPSSSHTIGPWKAALEFVATLPPLSFDRLEVRLYGSLSKTGRGHATDAAVQLGLLGHVAENIASERIPEYLAELKESGILAINGQFLPFSPQRDIVFTNLNHKSHPNTLEFLAYAGETVVHQATYASLGGGFIRRVGVVPKGKRVKLPFPIDKGTDLLAHVDAADCSIAALVRRNEESLRPRAEVDARLQTLFQTMKEAVYRGCTTGGTLPGGLNVQRRAKAICTELLDARPFADLPSWETRIRGAYQDFNTVNKWVSCFALAVNEENAAMGRIVTGPTNGAAGVVPAVLLYYYFFCTDYDAPNVEDFLLTAGEIGSLFKKGATISAAVGGCQAEIGVSSAMAAGGLTEVLGGSPRQVLMAAEIAMEHHLGLTCDPVGGLVQIPCIERNAMGAIKAITAANLALAGNPADSKVDIDTVIKTMWHTAKAMNHKYKETSLGGLAFNLPVVIPEC</sequence>
<protein>
    <recommendedName>
        <fullName evidence="11">L-serine dehydratase</fullName>
        <ecNumber evidence="11">4.3.1.17</ecNumber>
    </recommendedName>
</protein>
<keyword evidence="9 11" id="KW-0456">Lyase</keyword>
<dbReference type="InterPro" id="IPR004644">
    <property type="entry name" value="Fe-S_L-Ser_mono"/>
</dbReference>
<dbReference type="InterPro" id="IPR005130">
    <property type="entry name" value="Ser_deHydtase-like_asu"/>
</dbReference>
<dbReference type="Pfam" id="PF03313">
    <property type="entry name" value="SDH_alpha"/>
    <property type="match status" value="1"/>
</dbReference>
<evidence type="ECO:0000256" key="11">
    <source>
        <dbReference type="RuleBase" id="RU366059"/>
    </source>
</evidence>
<keyword evidence="5 11" id="KW-0004">4Fe-4S</keyword>
<evidence type="ECO:0000256" key="3">
    <source>
        <dbReference type="ARBA" id="ARBA00008636"/>
    </source>
</evidence>
<evidence type="ECO:0000256" key="8">
    <source>
        <dbReference type="ARBA" id="ARBA00023014"/>
    </source>
</evidence>
<evidence type="ECO:0000256" key="5">
    <source>
        <dbReference type="ARBA" id="ARBA00022485"/>
    </source>
</evidence>
<keyword evidence="7 11" id="KW-0408">Iron</keyword>
<evidence type="ECO:0000313" key="14">
    <source>
        <dbReference type="EMBL" id="MBC6995999.1"/>
    </source>
</evidence>
<evidence type="ECO:0000256" key="2">
    <source>
        <dbReference type="ARBA" id="ARBA00004742"/>
    </source>
</evidence>
<dbReference type="NCBIfam" id="TIGR00720">
    <property type="entry name" value="sda_mono"/>
    <property type="match status" value="1"/>
</dbReference>
<organism evidence="14 15">
    <name type="scientific">Neolewinella lacunae</name>
    <dbReference type="NCBI Taxonomy" id="1517758"/>
    <lineage>
        <taxon>Bacteria</taxon>
        <taxon>Pseudomonadati</taxon>
        <taxon>Bacteroidota</taxon>
        <taxon>Saprospiria</taxon>
        <taxon>Saprospirales</taxon>
        <taxon>Lewinellaceae</taxon>
        <taxon>Neolewinella</taxon>
    </lineage>
</organism>